<protein>
    <recommendedName>
        <fullName evidence="4">Endonuclease/exonuclease/phosphatase domain-containing protein</fullName>
    </recommendedName>
</protein>
<dbReference type="InterPro" id="IPR036691">
    <property type="entry name" value="Endo/exonu/phosph_ase_sf"/>
</dbReference>
<name>A0ABQ7VM54_SOLTU</name>
<dbReference type="EMBL" id="JAIVGD010000011">
    <property type="protein sequence ID" value="KAH0769594.1"/>
    <property type="molecule type" value="Genomic_DNA"/>
</dbReference>
<sequence length="318" mass="37248">MLGGWHKLTNLDTHFNGRILLIWRPDFYKVNAVNVTAQAITCDVLYKPLQILFHLTVVYVFNTKEERRQLWITLERMNTCAKPWVVIGDFNCVLHPGDKIGGNSVGWAEIVDFHNCVDSCGLIEHPHQGNKYTWNNKGERQRIYSKIGWIFINNEWMISMPACNAMFLPEGISDHCLAKISLVVTKPRKMRSFLYCNTWAHHPKFLEVVKVVWDRHIDGCLMFQVVRKLKLLKNELKTLNRTIYKNIESEANNDREALIQLQKLLQINPHCIVLQQTETEMYIKFRKSSFLVDQLYLQQRAKATWIKLVEHSILSLCH</sequence>
<evidence type="ECO:0000313" key="3">
    <source>
        <dbReference type="Proteomes" id="UP000826656"/>
    </source>
</evidence>
<proteinExistence type="predicted"/>
<accession>A0ABQ7VM54</accession>
<keyword evidence="1" id="KW-0175">Coiled coil</keyword>
<evidence type="ECO:0008006" key="4">
    <source>
        <dbReference type="Google" id="ProtNLM"/>
    </source>
</evidence>
<comment type="caution">
    <text evidence="2">The sequence shown here is derived from an EMBL/GenBank/DDBJ whole genome shotgun (WGS) entry which is preliminary data.</text>
</comment>
<dbReference type="PANTHER" id="PTHR33710">
    <property type="entry name" value="BNAC02G09200D PROTEIN"/>
    <property type="match status" value="1"/>
</dbReference>
<organism evidence="2 3">
    <name type="scientific">Solanum tuberosum</name>
    <name type="common">Potato</name>
    <dbReference type="NCBI Taxonomy" id="4113"/>
    <lineage>
        <taxon>Eukaryota</taxon>
        <taxon>Viridiplantae</taxon>
        <taxon>Streptophyta</taxon>
        <taxon>Embryophyta</taxon>
        <taxon>Tracheophyta</taxon>
        <taxon>Spermatophyta</taxon>
        <taxon>Magnoliopsida</taxon>
        <taxon>eudicotyledons</taxon>
        <taxon>Gunneridae</taxon>
        <taxon>Pentapetalae</taxon>
        <taxon>asterids</taxon>
        <taxon>lamiids</taxon>
        <taxon>Solanales</taxon>
        <taxon>Solanaceae</taxon>
        <taxon>Solanoideae</taxon>
        <taxon>Solaneae</taxon>
        <taxon>Solanum</taxon>
    </lineage>
</organism>
<gene>
    <name evidence="2" type="ORF">KY290_013575</name>
</gene>
<dbReference type="SUPFAM" id="SSF56219">
    <property type="entry name" value="DNase I-like"/>
    <property type="match status" value="1"/>
</dbReference>
<dbReference type="Gene3D" id="3.60.10.10">
    <property type="entry name" value="Endonuclease/exonuclease/phosphatase"/>
    <property type="match status" value="1"/>
</dbReference>
<dbReference type="PANTHER" id="PTHR33710:SF78">
    <property type="entry name" value="ENDONUCLEASE_EXONUCLEASE_PHOSPHATASE DOMAIN-CONTAINING PROTEIN"/>
    <property type="match status" value="1"/>
</dbReference>
<keyword evidence="3" id="KW-1185">Reference proteome</keyword>
<dbReference type="Proteomes" id="UP000826656">
    <property type="component" value="Unassembled WGS sequence"/>
</dbReference>
<feature type="coiled-coil region" evidence="1">
    <location>
        <begin position="222"/>
        <end position="264"/>
    </location>
</feature>
<reference evidence="2 3" key="1">
    <citation type="journal article" date="2021" name="bioRxiv">
        <title>Chromosome-scale and haplotype-resolved genome assembly of a tetraploid potato cultivar.</title>
        <authorList>
            <person name="Sun H."/>
            <person name="Jiao W.-B."/>
            <person name="Krause K."/>
            <person name="Campoy J.A."/>
            <person name="Goel M."/>
            <person name="Folz-Donahue K."/>
            <person name="Kukat C."/>
            <person name="Huettel B."/>
            <person name="Schneeberger K."/>
        </authorList>
    </citation>
    <scope>NUCLEOTIDE SEQUENCE [LARGE SCALE GENOMIC DNA]</scope>
    <source>
        <strain evidence="2">SolTubOtavaFocal</strain>
        <tissue evidence="2">Leaves</tissue>
    </source>
</reference>
<evidence type="ECO:0000256" key="1">
    <source>
        <dbReference type="SAM" id="Coils"/>
    </source>
</evidence>
<evidence type="ECO:0000313" key="2">
    <source>
        <dbReference type="EMBL" id="KAH0769594.1"/>
    </source>
</evidence>